<keyword evidence="1" id="KW-0732">Signal</keyword>
<dbReference type="PROSITE" id="PS51257">
    <property type="entry name" value="PROKAR_LIPOPROTEIN"/>
    <property type="match status" value="1"/>
</dbReference>
<evidence type="ECO:0008006" key="4">
    <source>
        <dbReference type="Google" id="ProtNLM"/>
    </source>
</evidence>
<evidence type="ECO:0000313" key="2">
    <source>
        <dbReference type="EMBL" id="ALN81691.1"/>
    </source>
</evidence>
<dbReference type="AlphaFoldDB" id="A0A0S2FDS5"/>
<keyword evidence="3" id="KW-1185">Reference proteome</keyword>
<organism evidence="2 3">
    <name type="scientific">Lysobacter antibioticus</name>
    <dbReference type="NCBI Taxonomy" id="84531"/>
    <lineage>
        <taxon>Bacteria</taxon>
        <taxon>Pseudomonadati</taxon>
        <taxon>Pseudomonadota</taxon>
        <taxon>Gammaproteobacteria</taxon>
        <taxon>Lysobacterales</taxon>
        <taxon>Lysobacteraceae</taxon>
        <taxon>Lysobacter</taxon>
    </lineage>
</organism>
<feature type="signal peptide" evidence="1">
    <location>
        <begin position="1"/>
        <end position="26"/>
    </location>
</feature>
<dbReference type="RefSeq" id="WP_031373318.1">
    <property type="nucleotide sequence ID" value="NZ_CP011129.1"/>
</dbReference>
<dbReference type="KEGG" id="lab:LA76x_3569"/>
<reference evidence="2 3" key="1">
    <citation type="journal article" date="2015" name="BMC Genomics">
        <title>Comparative genomics and metabolic profiling of the genus Lysobacter.</title>
        <authorList>
            <person name="de Bruijn I."/>
            <person name="Cheng X."/>
            <person name="de Jager V."/>
            <person name="Exposito R.G."/>
            <person name="Watrous J."/>
            <person name="Patel N."/>
            <person name="Postma J."/>
            <person name="Dorrestein P.C."/>
            <person name="Kobayashi D."/>
            <person name="Raaijmakers J.M."/>
        </authorList>
    </citation>
    <scope>NUCLEOTIDE SEQUENCE [LARGE SCALE GENOMIC DNA]</scope>
    <source>
        <strain evidence="2 3">76</strain>
    </source>
</reference>
<dbReference type="OrthoDB" id="6026818at2"/>
<name>A0A0S2FDS5_LYSAN</name>
<proteinExistence type="predicted"/>
<dbReference type="PATRIC" id="fig|84531.7.peg.3791"/>
<accession>A0A0S2FDS5</accession>
<feature type="chain" id="PRO_5009798149" description="Lipoprotein" evidence="1">
    <location>
        <begin position="27"/>
        <end position="68"/>
    </location>
</feature>
<sequence>MSRKKISFLAICAFAFGIGMASTAGAAGCNNTCRLGCETALTNCENNGGTQCYVTYSQCYRRCGCILP</sequence>
<dbReference type="EMBL" id="CP011129">
    <property type="protein sequence ID" value="ALN81691.1"/>
    <property type="molecule type" value="Genomic_DNA"/>
</dbReference>
<dbReference type="Proteomes" id="UP000060787">
    <property type="component" value="Chromosome"/>
</dbReference>
<dbReference type="KEGG" id="laq:GLA29479_3869"/>
<evidence type="ECO:0000313" key="3">
    <source>
        <dbReference type="Proteomes" id="UP000060787"/>
    </source>
</evidence>
<protein>
    <recommendedName>
        <fullName evidence="4">Lipoprotein</fullName>
    </recommendedName>
</protein>
<gene>
    <name evidence="2" type="ORF">LA76x_3569</name>
</gene>
<evidence type="ECO:0000256" key="1">
    <source>
        <dbReference type="SAM" id="SignalP"/>
    </source>
</evidence>